<protein>
    <recommendedName>
        <fullName evidence="3">Large polyvalent protein-associated domain-containing protein</fullName>
    </recommendedName>
</protein>
<name>A0ABU4WCJ6_9FUSO</name>
<dbReference type="EMBL" id="JAVIKH010000025">
    <property type="protein sequence ID" value="MDX8337244.1"/>
    <property type="molecule type" value="Genomic_DNA"/>
</dbReference>
<evidence type="ECO:0000313" key="2">
    <source>
        <dbReference type="Proteomes" id="UP001279681"/>
    </source>
</evidence>
<comment type="caution">
    <text evidence="1">The sequence shown here is derived from an EMBL/GenBank/DDBJ whole genome shotgun (WGS) entry which is preliminary data.</text>
</comment>
<keyword evidence="2" id="KW-1185">Reference proteome</keyword>
<dbReference type="RefSeq" id="WP_320314597.1">
    <property type="nucleotide sequence ID" value="NZ_JAVIKH010000025.1"/>
</dbReference>
<evidence type="ECO:0008006" key="3">
    <source>
        <dbReference type="Google" id="ProtNLM"/>
    </source>
</evidence>
<accession>A0ABU4WCJ6</accession>
<sequence length="249" mass="29776">MKKYNFESKNIEVVKASHGNEILIHNLNGKKLVITNNTLEELRKNYYLYLNNQKIQFTKGKTLLSSFWSAFSPFKTLQETQELLKYVAKGKGVNFESKNIIFYKYLKNGKEQEAIKYKISSQKECRITYKLINQLVSGKISITIDDTSMWMPDTKDCYEYFFDKIKQIKEMPPSKNKEMDDILKFCILSSSRFYGVELTEEEIDFEIREMEKRDREIEEARLNRIIDIEFNPHNDIDDEWFYFENPDYI</sequence>
<proteinExistence type="predicted"/>
<gene>
    <name evidence="1" type="ORF">RFV38_12195</name>
</gene>
<reference evidence="2" key="1">
    <citation type="submission" date="2023-07" db="EMBL/GenBank/DDBJ databases">
        <authorList>
            <person name="Colorado M.A."/>
            <person name="Villamil L.M."/>
            <person name="Melo J.F."/>
            <person name="Rodriguez J.A."/>
            <person name="Ruiz R.Y."/>
        </authorList>
    </citation>
    <scope>NUCLEOTIDE SEQUENCE [LARGE SCALE GENOMIC DNA]</scope>
    <source>
        <strain evidence="2">C33</strain>
    </source>
</reference>
<evidence type="ECO:0000313" key="1">
    <source>
        <dbReference type="EMBL" id="MDX8337244.1"/>
    </source>
</evidence>
<organism evidence="1 2">
    <name type="scientific">Candidatus Cetobacterium colombiensis</name>
    <dbReference type="NCBI Taxonomy" id="3073100"/>
    <lineage>
        <taxon>Bacteria</taxon>
        <taxon>Fusobacteriati</taxon>
        <taxon>Fusobacteriota</taxon>
        <taxon>Fusobacteriia</taxon>
        <taxon>Fusobacteriales</taxon>
        <taxon>Fusobacteriaceae</taxon>
        <taxon>Cetobacterium</taxon>
    </lineage>
</organism>
<dbReference type="Proteomes" id="UP001279681">
    <property type="component" value="Unassembled WGS sequence"/>
</dbReference>